<accession>A0A6J7VYM4</accession>
<protein>
    <submittedName>
        <fullName evidence="1">Unannotated protein</fullName>
    </submittedName>
</protein>
<name>A0A6J7VYM4_9ZZZZ</name>
<proteinExistence type="predicted"/>
<evidence type="ECO:0000313" key="1">
    <source>
        <dbReference type="EMBL" id="CAB5117719.1"/>
    </source>
</evidence>
<gene>
    <name evidence="1" type="ORF">UFOPK4422_00510</name>
</gene>
<dbReference type="Pfam" id="PF10094">
    <property type="entry name" value="DUF2332"/>
    <property type="match status" value="1"/>
</dbReference>
<dbReference type="EMBL" id="CAFBRX010000037">
    <property type="protein sequence ID" value="CAB5117719.1"/>
    <property type="molecule type" value="Genomic_DNA"/>
</dbReference>
<dbReference type="AlphaFoldDB" id="A0A6J7VYM4"/>
<dbReference type="InterPro" id="IPR011200">
    <property type="entry name" value="UCP012608"/>
</dbReference>
<organism evidence="1">
    <name type="scientific">freshwater metagenome</name>
    <dbReference type="NCBI Taxonomy" id="449393"/>
    <lineage>
        <taxon>unclassified sequences</taxon>
        <taxon>metagenomes</taxon>
        <taxon>ecological metagenomes</taxon>
    </lineage>
</organism>
<sequence>MNWSVGIDVQPIDVHDEVAVRWLQACVWPDQVDRFTRLHSAINLARQSNLRIDTGDAVENIVRLVAEASAYGHPTVTTSWVMNYLSPAQRNSFVNELVRIGTTTDVSWVIAESPLETPELPVSSNEGEDITVISLVTWRNGQQVSTRLARTHPHGNWIHWEL</sequence>
<reference evidence="1" key="1">
    <citation type="submission" date="2020-05" db="EMBL/GenBank/DDBJ databases">
        <authorList>
            <person name="Chiriac C."/>
            <person name="Salcher M."/>
            <person name="Ghai R."/>
            <person name="Kavagutti S V."/>
        </authorList>
    </citation>
    <scope>NUCLEOTIDE SEQUENCE</scope>
</reference>